<dbReference type="SMART" id="SM00369">
    <property type="entry name" value="LRR_TYP"/>
    <property type="match status" value="5"/>
</dbReference>
<dbReference type="InterPro" id="IPR000719">
    <property type="entry name" value="Prot_kinase_dom"/>
</dbReference>
<dbReference type="PROSITE" id="PS00108">
    <property type="entry name" value="PROTEIN_KINASE_ST"/>
    <property type="match status" value="1"/>
</dbReference>
<keyword evidence="14 21" id="KW-0067">ATP-binding</keyword>
<reference evidence="25" key="1">
    <citation type="submission" date="2024-06" db="EMBL/GenBank/DDBJ databases">
        <authorList>
            <person name="Ryan C."/>
        </authorList>
    </citation>
    <scope>NUCLEOTIDE SEQUENCE [LARGE SCALE GENOMIC DNA]</scope>
</reference>
<keyword evidence="6" id="KW-0723">Serine/threonine-protein kinase</keyword>
<dbReference type="FunFam" id="3.80.10.10:FF:000213">
    <property type="entry name" value="Tyrosine-sulfated glycopeptide receptor 1"/>
    <property type="match status" value="1"/>
</dbReference>
<evidence type="ECO:0000259" key="23">
    <source>
        <dbReference type="PROSITE" id="PS50011"/>
    </source>
</evidence>
<dbReference type="Pfam" id="PF00560">
    <property type="entry name" value="LRR_1"/>
    <property type="match status" value="5"/>
</dbReference>
<name>A0ABC9CPR1_9POAL</name>
<evidence type="ECO:0000256" key="1">
    <source>
        <dbReference type="ARBA" id="ARBA00004251"/>
    </source>
</evidence>
<evidence type="ECO:0000256" key="17">
    <source>
        <dbReference type="ARBA" id="ARBA00023170"/>
    </source>
</evidence>
<evidence type="ECO:0000256" key="6">
    <source>
        <dbReference type="ARBA" id="ARBA00022527"/>
    </source>
</evidence>
<dbReference type="FunFam" id="3.30.200.20:FF:000394">
    <property type="entry name" value="Leucine-rich repeat receptor-like protein kinase"/>
    <property type="match status" value="1"/>
</dbReference>
<evidence type="ECO:0000256" key="5">
    <source>
        <dbReference type="ARBA" id="ARBA00022475"/>
    </source>
</evidence>
<organism evidence="24 25">
    <name type="scientific">Urochloa decumbens</name>
    <dbReference type="NCBI Taxonomy" id="240449"/>
    <lineage>
        <taxon>Eukaryota</taxon>
        <taxon>Viridiplantae</taxon>
        <taxon>Streptophyta</taxon>
        <taxon>Embryophyta</taxon>
        <taxon>Tracheophyta</taxon>
        <taxon>Spermatophyta</taxon>
        <taxon>Magnoliopsida</taxon>
        <taxon>Liliopsida</taxon>
        <taxon>Poales</taxon>
        <taxon>Poaceae</taxon>
        <taxon>PACMAD clade</taxon>
        <taxon>Panicoideae</taxon>
        <taxon>Panicodae</taxon>
        <taxon>Paniceae</taxon>
        <taxon>Melinidinae</taxon>
        <taxon>Urochloa</taxon>
    </lineage>
</organism>
<proteinExistence type="inferred from homology"/>
<dbReference type="EC" id="2.7.11.1" evidence="4"/>
<dbReference type="Pfam" id="PF13855">
    <property type="entry name" value="LRR_8"/>
    <property type="match status" value="1"/>
</dbReference>
<evidence type="ECO:0000256" key="2">
    <source>
        <dbReference type="ARBA" id="ARBA00008684"/>
    </source>
</evidence>
<feature type="binding site" evidence="21">
    <location>
        <position position="703"/>
    </location>
    <ligand>
        <name>ATP</name>
        <dbReference type="ChEBI" id="CHEBI:30616"/>
    </ligand>
</feature>
<keyword evidence="15 22" id="KW-1133">Transmembrane helix</keyword>
<dbReference type="Pfam" id="PF12799">
    <property type="entry name" value="LRR_4"/>
    <property type="match status" value="1"/>
</dbReference>
<keyword evidence="5" id="KW-1003">Cell membrane</keyword>
<evidence type="ECO:0000256" key="16">
    <source>
        <dbReference type="ARBA" id="ARBA00023136"/>
    </source>
</evidence>
<evidence type="ECO:0000256" key="11">
    <source>
        <dbReference type="ARBA" id="ARBA00022737"/>
    </source>
</evidence>
<dbReference type="CDD" id="cd14066">
    <property type="entry name" value="STKc_IRAK"/>
    <property type="match status" value="1"/>
</dbReference>
<sequence length="960" mass="105717">MATPTSSCTEQEKASLLQFLAGLSNDAGLTKLWQGGTDCCKWEGITCNRNRAVIEISLASRGLEGHITPSLSNLTGLQHLNLSYNLLSGDLPLELLSSSSIIVLDVSFNQLNGELHKLPSSTPGQPFQVLNISSNMFTGQFASTTWKTMENLVAFNASNNSFTGQIPTHFCNISPSFAVLDLCYNHFSGTVPLEIGNCSMLRVLKAGHNNLSGILPDELFSATSLEHLSFPNNNLQGVLDGTRIINFRNLSTLDLGGNNFIGDIPDSIGQLKGLEELRLEHNNMSGELPSSLDACTNLTTIDLKNNNFSGELTKVNFSNFPNLKTLDIMRNKFSGEIPESIYSCHKLTALRLSSNNFHGQLSKGLSHLKSLSFLSLTGNSFTNLTNALQILKSSKNLTTLLIGNNFMHETMPDDDGIDGFALTDMPMLKSEKTAASLDPRVFQLPIYVDESFQYRKANAFQKVLNLGNNNFIGVIPQEIGLLKELLSLNLSFNKLHGDIPQSVCNLTNLLVFDLSSNHLTGTIPTMLKNLHFLSKFNVSFNDLEGPVPTAGQFSTFTNASFDGNPKLCGPTLIHHCNSAGTHFTSKKQHNQRAIFVLAFAIFSGGIAILFLLVRLLVLFWGTSFRAKNRNADDNDIEALSFNSNSEHSLVMMPGSKGDENKLTFTDIVKATNNFGKENIIGCGGYGLVFKAQLPDGSKIAIKKLNGEMCLMEREFTAEVEALSMAQHENLVPLWGYCIHGKSRFLMYSFLENGSLDDWLHNRDDDPGTFLDWPVRLKIAQGASRGLSYIHDVCKPHIVHRDIKSSNILLDKEFKAYVADFGLSRLILPNKTHVTTELVGTLGYIPPEYGQGWVATLKGDIYSFGVVLLELLTGRRPVPVLSTSKELVPWVLEMRHQGKQIEVLDPALRGTGQEEQMLKMLEAACKCVNHNPSMRPAVMEVVSYLESIDGGLQHKSIVRCI</sequence>
<dbReference type="InterPro" id="IPR008271">
    <property type="entry name" value="Ser/Thr_kinase_AS"/>
</dbReference>
<keyword evidence="7" id="KW-0433">Leucine-rich repeat</keyword>
<comment type="catalytic activity">
    <reaction evidence="19">
        <text>L-threonyl-[protein] + ATP = O-phospho-L-threonyl-[protein] + ADP + H(+)</text>
        <dbReference type="Rhea" id="RHEA:46608"/>
        <dbReference type="Rhea" id="RHEA-COMP:11060"/>
        <dbReference type="Rhea" id="RHEA-COMP:11605"/>
        <dbReference type="ChEBI" id="CHEBI:15378"/>
        <dbReference type="ChEBI" id="CHEBI:30013"/>
        <dbReference type="ChEBI" id="CHEBI:30616"/>
        <dbReference type="ChEBI" id="CHEBI:61977"/>
        <dbReference type="ChEBI" id="CHEBI:456216"/>
        <dbReference type="EC" id="2.7.11.1"/>
    </reaction>
</comment>
<dbReference type="Proteomes" id="UP001497457">
    <property type="component" value="Chromosome 3rd"/>
</dbReference>
<dbReference type="InterPro" id="IPR025875">
    <property type="entry name" value="Leu-rich_rpt_4"/>
</dbReference>
<evidence type="ECO:0000256" key="13">
    <source>
        <dbReference type="ARBA" id="ARBA00022777"/>
    </source>
</evidence>
<dbReference type="SUPFAM" id="SSF52058">
    <property type="entry name" value="L domain-like"/>
    <property type="match status" value="2"/>
</dbReference>
<dbReference type="InterPro" id="IPR003591">
    <property type="entry name" value="Leu-rich_rpt_typical-subtyp"/>
</dbReference>
<reference evidence="24 25" key="2">
    <citation type="submission" date="2024-10" db="EMBL/GenBank/DDBJ databases">
        <authorList>
            <person name="Ryan C."/>
        </authorList>
    </citation>
    <scope>NUCLEOTIDE SEQUENCE [LARGE SCALE GENOMIC DNA]</scope>
</reference>
<dbReference type="EMBL" id="OZ075113">
    <property type="protein sequence ID" value="CAL5023965.1"/>
    <property type="molecule type" value="Genomic_DNA"/>
</dbReference>
<keyword evidence="11" id="KW-0677">Repeat</keyword>
<evidence type="ECO:0000256" key="18">
    <source>
        <dbReference type="ARBA" id="ARBA00023180"/>
    </source>
</evidence>
<dbReference type="GO" id="GO:0005524">
    <property type="term" value="F:ATP binding"/>
    <property type="evidence" value="ECO:0007669"/>
    <property type="project" value="UniProtKB-UniRule"/>
</dbReference>
<keyword evidence="9 22" id="KW-0812">Transmembrane</keyword>
<evidence type="ECO:0000256" key="15">
    <source>
        <dbReference type="ARBA" id="ARBA00022989"/>
    </source>
</evidence>
<keyword evidence="17" id="KW-0675">Receptor</keyword>
<evidence type="ECO:0000256" key="9">
    <source>
        <dbReference type="ARBA" id="ARBA00022692"/>
    </source>
</evidence>
<dbReference type="PROSITE" id="PS50011">
    <property type="entry name" value="PROTEIN_KINASE_DOM"/>
    <property type="match status" value="1"/>
</dbReference>
<evidence type="ECO:0000313" key="25">
    <source>
        <dbReference type="Proteomes" id="UP001497457"/>
    </source>
</evidence>
<comment type="similarity">
    <text evidence="3">Belongs to the RLP family.</text>
</comment>
<evidence type="ECO:0000256" key="14">
    <source>
        <dbReference type="ARBA" id="ARBA00022840"/>
    </source>
</evidence>
<evidence type="ECO:0000256" key="12">
    <source>
        <dbReference type="ARBA" id="ARBA00022741"/>
    </source>
</evidence>
<dbReference type="InterPro" id="IPR011009">
    <property type="entry name" value="Kinase-like_dom_sf"/>
</dbReference>
<dbReference type="InterPro" id="IPR051809">
    <property type="entry name" value="Plant_receptor-like_S/T_kinase"/>
</dbReference>
<dbReference type="Pfam" id="PF00069">
    <property type="entry name" value="Pkinase"/>
    <property type="match status" value="1"/>
</dbReference>
<accession>A0ABC9CPR1</accession>
<dbReference type="FunFam" id="3.80.10.10:FF:001336">
    <property type="entry name" value="Tyrosine-sulfated glycopeptide receptor 1"/>
    <property type="match status" value="1"/>
</dbReference>
<evidence type="ECO:0000256" key="10">
    <source>
        <dbReference type="ARBA" id="ARBA00022729"/>
    </source>
</evidence>
<keyword evidence="8" id="KW-0808">Transferase</keyword>
<dbReference type="Gene3D" id="3.80.10.10">
    <property type="entry name" value="Ribonuclease Inhibitor"/>
    <property type="match status" value="4"/>
</dbReference>
<dbReference type="Gene3D" id="1.10.510.10">
    <property type="entry name" value="Transferase(Phosphotransferase) domain 1"/>
    <property type="match status" value="1"/>
</dbReference>
<protein>
    <recommendedName>
        <fullName evidence="4">non-specific serine/threonine protein kinase</fullName>
        <ecNumber evidence="4">2.7.11.1</ecNumber>
    </recommendedName>
</protein>
<dbReference type="FunFam" id="3.80.10.10:FF:000470">
    <property type="entry name" value="LRR receptor-like serine/threonine-protein kinase RPK2"/>
    <property type="match status" value="1"/>
</dbReference>
<keyword evidence="25" id="KW-1185">Reference proteome</keyword>
<evidence type="ECO:0000256" key="19">
    <source>
        <dbReference type="ARBA" id="ARBA00047899"/>
    </source>
</evidence>
<evidence type="ECO:0000256" key="3">
    <source>
        <dbReference type="ARBA" id="ARBA00009592"/>
    </source>
</evidence>
<feature type="domain" description="Protein kinase" evidence="23">
    <location>
        <begin position="674"/>
        <end position="956"/>
    </location>
</feature>
<dbReference type="PROSITE" id="PS51450">
    <property type="entry name" value="LRR"/>
    <property type="match status" value="1"/>
</dbReference>
<evidence type="ECO:0000313" key="24">
    <source>
        <dbReference type="EMBL" id="CAL5023965.1"/>
    </source>
</evidence>
<dbReference type="InterPro" id="IPR032675">
    <property type="entry name" value="LRR_dom_sf"/>
</dbReference>
<keyword evidence="18" id="KW-0325">Glycoprotein</keyword>
<keyword evidence="10" id="KW-0732">Signal</keyword>
<evidence type="ECO:0000256" key="4">
    <source>
        <dbReference type="ARBA" id="ARBA00012513"/>
    </source>
</evidence>
<gene>
    <name evidence="24" type="ORF">URODEC1_LOCUS77254</name>
</gene>
<dbReference type="Pfam" id="PF08263">
    <property type="entry name" value="LRRNT_2"/>
    <property type="match status" value="1"/>
</dbReference>
<evidence type="ECO:0000256" key="7">
    <source>
        <dbReference type="ARBA" id="ARBA00022614"/>
    </source>
</evidence>
<dbReference type="AlphaFoldDB" id="A0ABC9CPR1"/>
<comment type="catalytic activity">
    <reaction evidence="20">
        <text>L-seryl-[protein] + ATP = O-phospho-L-seryl-[protein] + ADP + H(+)</text>
        <dbReference type="Rhea" id="RHEA:17989"/>
        <dbReference type="Rhea" id="RHEA-COMP:9863"/>
        <dbReference type="Rhea" id="RHEA-COMP:11604"/>
        <dbReference type="ChEBI" id="CHEBI:15378"/>
        <dbReference type="ChEBI" id="CHEBI:29999"/>
        <dbReference type="ChEBI" id="CHEBI:30616"/>
        <dbReference type="ChEBI" id="CHEBI:83421"/>
        <dbReference type="ChEBI" id="CHEBI:456216"/>
        <dbReference type="EC" id="2.7.11.1"/>
    </reaction>
</comment>
<dbReference type="Gene3D" id="3.30.200.20">
    <property type="entry name" value="Phosphorylase Kinase, domain 1"/>
    <property type="match status" value="1"/>
</dbReference>
<dbReference type="FunFam" id="3.80.10.10:FF:000403">
    <property type="entry name" value="Receptor-like protein 2"/>
    <property type="match status" value="1"/>
</dbReference>
<comment type="subcellular location">
    <subcellularLocation>
        <location evidence="1">Cell membrane</location>
        <topology evidence="1">Single-pass type I membrane protein</topology>
    </subcellularLocation>
</comment>
<dbReference type="GO" id="GO:0004674">
    <property type="term" value="F:protein serine/threonine kinase activity"/>
    <property type="evidence" value="ECO:0007669"/>
    <property type="project" value="UniProtKB-KW"/>
</dbReference>
<keyword evidence="12 21" id="KW-0547">Nucleotide-binding</keyword>
<dbReference type="PANTHER" id="PTHR27008:SF507">
    <property type="entry name" value="LEUCINE-RICH REPEAT-CONTAINING N-TERMINAL PLANT-TYPE DOMAIN-CONTAINING PROTEIN"/>
    <property type="match status" value="1"/>
</dbReference>
<dbReference type="GO" id="GO:0051606">
    <property type="term" value="P:detection of stimulus"/>
    <property type="evidence" value="ECO:0007669"/>
    <property type="project" value="UniProtKB-ARBA"/>
</dbReference>
<evidence type="ECO:0000256" key="8">
    <source>
        <dbReference type="ARBA" id="ARBA00022679"/>
    </source>
</evidence>
<evidence type="ECO:0000256" key="20">
    <source>
        <dbReference type="ARBA" id="ARBA00048679"/>
    </source>
</evidence>
<dbReference type="PROSITE" id="PS00107">
    <property type="entry name" value="PROTEIN_KINASE_ATP"/>
    <property type="match status" value="1"/>
</dbReference>
<dbReference type="GO" id="GO:0005886">
    <property type="term" value="C:plasma membrane"/>
    <property type="evidence" value="ECO:0007669"/>
    <property type="project" value="UniProtKB-SubCell"/>
</dbReference>
<dbReference type="PANTHER" id="PTHR27008">
    <property type="entry name" value="OS04G0122200 PROTEIN"/>
    <property type="match status" value="1"/>
</dbReference>
<dbReference type="FunFam" id="1.10.510.10:FF:000309">
    <property type="entry name" value="Leucine-rich repeat receptor-like protein kinase"/>
    <property type="match status" value="1"/>
</dbReference>
<keyword evidence="13" id="KW-0418">Kinase</keyword>
<dbReference type="InterPro" id="IPR017441">
    <property type="entry name" value="Protein_kinase_ATP_BS"/>
</dbReference>
<evidence type="ECO:0000256" key="21">
    <source>
        <dbReference type="PROSITE-ProRule" id="PRU10141"/>
    </source>
</evidence>
<comment type="similarity">
    <text evidence="2">Belongs to the protein kinase superfamily. Ser/Thr protein kinase family.</text>
</comment>
<dbReference type="SUPFAM" id="SSF56112">
    <property type="entry name" value="Protein kinase-like (PK-like)"/>
    <property type="match status" value="1"/>
</dbReference>
<dbReference type="InterPro" id="IPR001611">
    <property type="entry name" value="Leu-rich_rpt"/>
</dbReference>
<keyword evidence="16 22" id="KW-0472">Membrane</keyword>
<evidence type="ECO:0000256" key="22">
    <source>
        <dbReference type="SAM" id="Phobius"/>
    </source>
</evidence>
<dbReference type="SMART" id="SM00220">
    <property type="entry name" value="S_TKc"/>
    <property type="match status" value="1"/>
</dbReference>
<dbReference type="InterPro" id="IPR013210">
    <property type="entry name" value="LRR_N_plant-typ"/>
</dbReference>
<feature type="transmembrane region" description="Helical" evidence="22">
    <location>
        <begin position="593"/>
        <end position="620"/>
    </location>
</feature>